<evidence type="ECO:0000256" key="3">
    <source>
        <dbReference type="SAM" id="SignalP"/>
    </source>
</evidence>
<feature type="signal peptide" evidence="3">
    <location>
        <begin position="1"/>
        <end position="25"/>
    </location>
</feature>
<dbReference type="PANTHER" id="PTHR31225:SF98">
    <property type="entry name" value="TERPENE SYNTHASE 9-RELATED"/>
    <property type="match status" value="1"/>
</dbReference>
<dbReference type="SUPFAM" id="SSF48239">
    <property type="entry name" value="Terpenoid cyclases/Protein prenyltransferases"/>
    <property type="match status" value="1"/>
</dbReference>
<evidence type="ECO:0000313" key="6">
    <source>
        <dbReference type="Proteomes" id="UP001064489"/>
    </source>
</evidence>
<comment type="caution">
    <text evidence="5">The sequence shown here is derived from an EMBL/GenBank/DDBJ whole genome shotgun (WGS) entry which is preliminary data.</text>
</comment>
<feature type="chain" id="PRO_5042104109" description="Terpene synthase N-terminal domain-containing protein" evidence="3">
    <location>
        <begin position="26"/>
        <end position="169"/>
    </location>
</feature>
<feature type="domain" description="Terpene synthase N-terminal" evidence="4">
    <location>
        <begin position="57"/>
        <end position="117"/>
    </location>
</feature>
<gene>
    <name evidence="5" type="ORF">LWI28_008875</name>
</gene>
<protein>
    <recommendedName>
        <fullName evidence="4">Terpene synthase N-terminal domain-containing protein</fullName>
    </recommendedName>
</protein>
<proteinExistence type="predicted"/>
<dbReference type="GO" id="GO:0010333">
    <property type="term" value="F:terpene synthase activity"/>
    <property type="evidence" value="ECO:0007669"/>
    <property type="project" value="InterPro"/>
</dbReference>
<dbReference type="AlphaFoldDB" id="A0AAD5ITC0"/>
<evidence type="ECO:0000313" key="5">
    <source>
        <dbReference type="EMBL" id="KAI9176933.1"/>
    </source>
</evidence>
<keyword evidence="3" id="KW-0732">Signal</keyword>
<evidence type="ECO:0000256" key="1">
    <source>
        <dbReference type="ARBA" id="ARBA00022842"/>
    </source>
</evidence>
<dbReference type="EMBL" id="JAJSOW010000102">
    <property type="protein sequence ID" value="KAI9176933.1"/>
    <property type="molecule type" value="Genomic_DNA"/>
</dbReference>
<sequence length="169" mass="19464">MISIIRFAMELVISLLFSSTNFVGLDRLLPSLSTTVASKAKSVQRRSANYHPSIWNHELIDSLSTPYQRLGVAYHFEEEIKEALNLHLNDVMITTDLHETSLQFRLLREHGHSISSGNVSEQVQQSLEIPLHWRMPRVEALNFINLYTTEYDDDHNSLVLLELAKLDYN</sequence>
<reference evidence="5" key="1">
    <citation type="journal article" date="2022" name="Plant J.">
        <title>Strategies of tolerance reflected in two North American maple genomes.</title>
        <authorList>
            <person name="McEvoy S.L."/>
            <person name="Sezen U.U."/>
            <person name="Trouern-Trend A."/>
            <person name="McMahon S.M."/>
            <person name="Schaberg P.G."/>
            <person name="Yang J."/>
            <person name="Wegrzyn J.L."/>
            <person name="Swenson N.G."/>
        </authorList>
    </citation>
    <scope>NUCLEOTIDE SEQUENCE</scope>
    <source>
        <strain evidence="5">91603</strain>
    </source>
</reference>
<organism evidence="5 6">
    <name type="scientific">Acer negundo</name>
    <name type="common">Box elder</name>
    <dbReference type="NCBI Taxonomy" id="4023"/>
    <lineage>
        <taxon>Eukaryota</taxon>
        <taxon>Viridiplantae</taxon>
        <taxon>Streptophyta</taxon>
        <taxon>Embryophyta</taxon>
        <taxon>Tracheophyta</taxon>
        <taxon>Spermatophyta</taxon>
        <taxon>Magnoliopsida</taxon>
        <taxon>eudicotyledons</taxon>
        <taxon>Gunneridae</taxon>
        <taxon>Pentapetalae</taxon>
        <taxon>rosids</taxon>
        <taxon>malvids</taxon>
        <taxon>Sapindales</taxon>
        <taxon>Sapindaceae</taxon>
        <taxon>Hippocastanoideae</taxon>
        <taxon>Acereae</taxon>
        <taxon>Acer</taxon>
    </lineage>
</organism>
<dbReference type="InterPro" id="IPR036965">
    <property type="entry name" value="Terpene_synth_N_sf"/>
</dbReference>
<dbReference type="PANTHER" id="PTHR31225">
    <property type="entry name" value="OS04G0344100 PROTEIN-RELATED"/>
    <property type="match status" value="1"/>
</dbReference>
<evidence type="ECO:0000256" key="2">
    <source>
        <dbReference type="ARBA" id="ARBA00023239"/>
    </source>
</evidence>
<evidence type="ECO:0000259" key="4">
    <source>
        <dbReference type="Pfam" id="PF01397"/>
    </source>
</evidence>
<reference evidence="5" key="2">
    <citation type="submission" date="2023-02" db="EMBL/GenBank/DDBJ databases">
        <authorList>
            <person name="Swenson N.G."/>
            <person name="Wegrzyn J.L."/>
            <person name="Mcevoy S.L."/>
        </authorList>
    </citation>
    <scope>NUCLEOTIDE SEQUENCE</scope>
    <source>
        <strain evidence="5">91603</strain>
        <tissue evidence="5">Leaf</tissue>
    </source>
</reference>
<dbReference type="InterPro" id="IPR008930">
    <property type="entry name" value="Terpenoid_cyclase/PrenylTrfase"/>
</dbReference>
<keyword evidence="6" id="KW-1185">Reference proteome</keyword>
<dbReference type="Proteomes" id="UP001064489">
    <property type="component" value="Chromosome 5"/>
</dbReference>
<keyword evidence="1" id="KW-0460">Magnesium</keyword>
<dbReference type="Gene3D" id="1.50.10.130">
    <property type="entry name" value="Terpene synthase, N-terminal domain"/>
    <property type="match status" value="2"/>
</dbReference>
<accession>A0AAD5ITC0</accession>
<name>A0AAD5ITC0_ACENE</name>
<keyword evidence="2" id="KW-0456">Lyase</keyword>
<dbReference type="GO" id="GO:0016114">
    <property type="term" value="P:terpenoid biosynthetic process"/>
    <property type="evidence" value="ECO:0007669"/>
    <property type="project" value="InterPro"/>
</dbReference>
<dbReference type="InterPro" id="IPR001906">
    <property type="entry name" value="Terpene_synth_N"/>
</dbReference>
<dbReference type="InterPro" id="IPR050148">
    <property type="entry name" value="Terpene_synthase-like"/>
</dbReference>
<dbReference type="Pfam" id="PF01397">
    <property type="entry name" value="Terpene_synth"/>
    <property type="match status" value="1"/>
</dbReference>